<dbReference type="FunFam" id="3.90.780.10:FF:000001">
    <property type="entry name" value="NT5E isoform 3"/>
    <property type="match status" value="1"/>
</dbReference>
<organism evidence="13 14">
    <name type="scientific">Hemibagrus guttatus</name>
    <dbReference type="NCBI Taxonomy" id="175788"/>
    <lineage>
        <taxon>Eukaryota</taxon>
        <taxon>Metazoa</taxon>
        <taxon>Chordata</taxon>
        <taxon>Craniata</taxon>
        <taxon>Vertebrata</taxon>
        <taxon>Euteleostomi</taxon>
        <taxon>Actinopterygii</taxon>
        <taxon>Neopterygii</taxon>
        <taxon>Teleostei</taxon>
        <taxon>Ostariophysi</taxon>
        <taxon>Siluriformes</taxon>
        <taxon>Bagridae</taxon>
        <taxon>Hemibagrus</taxon>
    </lineage>
</organism>
<protein>
    <recommendedName>
        <fullName evidence="3">5'-nucleotidase</fullName>
        <ecNumber evidence="3">3.1.3.5</ecNumber>
    </recommendedName>
    <alternativeName>
        <fullName evidence="8">Ecto-5'-nucleotidase</fullName>
    </alternativeName>
</protein>
<dbReference type="PROSITE" id="PS00786">
    <property type="entry name" value="5_NUCLEOTIDASE_2"/>
    <property type="match status" value="1"/>
</dbReference>
<comment type="caution">
    <text evidence="13">The sequence shown here is derived from an EMBL/GenBank/DDBJ whole genome shotgun (WGS) entry which is preliminary data.</text>
</comment>
<dbReference type="PROSITE" id="PS00785">
    <property type="entry name" value="5_NUCLEOTIDASE_1"/>
    <property type="match status" value="1"/>
</dbReference>
<comment type="similarity">
    <text evidence="2 9">Belongs to the 5'-nucleotidase family.</text>
</comment>
<dbReference type="GO" id="GO:0000166">
    <property type="term" value="F:nucleotide binding"/>
    <property type="evidence" value="ECO:0007669"/>
    <property type="project" value="UniProtKB-KW"/>
</dbReference>
<dbReference type="PANTHER" id="PTHR11575">
    <property type="entry name" value="5'-NUCLEOTIDASE-RELATED"/>
    <property type="match status" value="1"/>
</dbReference>
<dbReference type="FunFam" id="3.60.21.10:FF:000020">
    <property type="entry name" value="NT5E isoform 4"/>
    <property type="match status" value="1"/>
</dbReference>
<feature type="non-terminal residue" evidence="13">
    <location>
        <position position="700"/>
    </location>
</feature>
<proteinExistence type="inferred from homology"/>
<dbReference type="InterPro" id="IPR036907">
    <property type="entry name" value="5'-Nucleotdase_C_sf"/>
</dbReference>
<sequence>VVYRLSDLFSGHGEPVPISGVIGHQGRIHPGRSANPSQGTHTHRQLDANQPTMHVFGSGEEAGGNPRSTGRTCKLHTHIWQRRESNPQPWRCEANVLTTVPPHWPGAALRYALHRVRALPGSSQSHGMRYSTAGLPLLLLLLCVSCGLTAADWELTILHTNDVHARVEETNKDSGKCTKGDCYAGVARRFTKIQEIRRREKNVLLLDAGDQFQGTVWFNYYKGDEAAYFMNKLGYDAMALGNHEFDNGVDGLKPFLQQVKCTVLSANIKAVDPVASQISGYYSPSKILTVGTEKVGIVGYTSRETPALSMPGPYLRFEEEVAALQQEVSKLTTLGVTKIIALGHSGFDTDKEIAKKVRGVDLVIGGHTNTFLFSGPPPSNEVPAGPYPLMIQNDDGRQVPVVQAYAFGKYLGYLKVTFSNDGDVLKATGNPILLNSSITEDPSIKAEVDAWKVQLANYSAQFVGETLVYLNGTFQECRFRECNLGNLICDAMVHHNIKYPDELQWNHVSACILNGGGIRSPIDERSRNGSITMEDVISVLPFGGTFDLVQLKGSTLMKAFEHSVHRHGGSTGEFLQVSGFQIEYDLSKPPGERVIKASVLCTECRVPHYEPVDPKKVYRVVMPSYLVDGGDGFSMIKEEKLKHDSGDLDMSVFAGYIKERQRVHPSVEGRIRFLNSAAGISNRSSALLLFLLLWLSILSS</sequence>
<feature type="domain" description="Calcineurin-like phosphoesterase" evidence="11">
    <location>
        <begin position="156"/>
        <end position="368"/>
    </location>
</feature>
<feature type="domain" description="5'-Nucleotidase C-terminal" evidence="12">
    <location>
        <begin position="471"/>
        <end position="638"/>
    </location>
</feature>
<dbReference type="GO" id="GO:0046872">
    <property type="term" value="F:metal ion binding"/>
    <property type="evidence" value="ECO:0007669"/>
    <property type="project" value="UniProtKB-KW"/>
</dbReference>
<dbReference type="Pfam" id="PF00149">
    <property type="entry name" value="Metallophos"/>
    <property type="match status" value="1"/>
</dbReference>
<dbReference type="GO" id="GO:0006196">
    <property type="term" value="P:AMP catabolic process"/>
    <property type="evidence" value="ECO:0007669"/>
    <property type="project" value="TreeGrafter"/>
</dbReference>
<dbReference type="InterPro" id="IPR006179">
    <property type="entry name" value="5_nucleotidase/apyrase"/>
</dbReference>
<comment type="catalytic activity">
    <reaction evidence="1">
        <text>a ribonucleoside 5'-phosphate + H2O = a ribonucleoside + phosphate</text>
        <dbReference type="Rhea" id="RHEA:12484"/>
        <dbReference type="ChEBI" id="CHEBI:15377"/>
        <dbReference type="ChEBI" id="CHEBI:18254"/>
        <dbReference type="ChEBI" id="CHEBI:43474"/>
        <dbReference type="ChEBI" id="CHEBI:58043"/>
        <dbReference type="EC" id="3.1.3.5"/>
    </reaction>
</comment>
<evidence type="ECO:0000256" key="7">
    <source>
        <dbReference type="ARBA" id="ARBA00022801"/>
    </source>
</evidence>
<dbReference type="InterPro" id="IPR008334">
    <property type="entry name" value="5'-Nucleotdase_C"/>
</dbReference>
<evidence type="ECO:0000256" key="4">
    <source>
        <dbReference type="ARBA" id="ARBA00022723"/>
    </source>
</evidence>
<evidence type="ECO:0000259" key="12">
    <source>
        <dbReference type="Pfam" id="PF02872"/>
    </source>
</evidence>
<keyword evidence="7 9" id="KW-0378">Hydrolase</keyword>
<dbReference type="AlphaFoldDB" id="A0AAE0UI15"/>
<evidence type="ECO:0000259" key="11">
    <source>
        <dbReference type="Pfam" id="PF00149"/>
    </source>
</evidence>
<dbReference type="SUPFAM" id="SSF55816">
    <property type="entry name" value="5'-nucleotidase (syn. UDP-sugar hydrolase), C-terminal domain"/>
    <property type="match status" value="1"/>
</dbReference>
<dbReference type="Gene3D" id="3.60.21.10">
    <property type="match status" value="1"/>
</dbReference>
<evidence type="ECO:0000256" key="10">
    <source>
        <dbReference type="SAM" id="MobiDB-lite"/>
    </source>
</evidence>
<keyword evidence="5" id="KW-0732">Signal</keyword>
<evidence type="ECO:0000256" key="9">
    <source>
        <dbReference type="RuleBase" id="RU362119"/>
    </source>
</evidence>
<evidence type="ECO:0000256" key="1">
    <source>
        <dbReference type="ARBA" id="ARBA00000815"/>
    </source>
</evidence>
<dbReference type="Pfam" id="PF02872">
    <property type="entry name" value="5_nucleotid_C"/>
    <property type="match status" value="1"/>
</dbReference>
<feature type="region of interest" description="Disordered" evidence="10">
    <location>
        <begin position="26"/>
        <end position="45"/>
    </location>
</feature>
<dbReference type="Gene3D" id="3.90.780.10">
    <property type="entry name" value="5'-Nucleotidase, C-terminal domain"/>
    <property type="match status" value="1"/>
</dbReference>
<evidence type="ECO:0000256" key="5">
    <source>
        <dbReference type="ARBA" id="ARBA00022729"/>
    </source>
</evidence>
<evidence type="ECO:0000256" key="2">
    <source>
        <dbReference type="ARBA" id="ARBA00006654"/>
    </source>
</evidence>
<evidence type="ECO:0000313" key="13">
    <source>
        <dbReference type="EMBL" id="KAK3506790.1"/>
    </source>
</evidence>
<evidence type="ECO:0000256" key="3">
    <source>
        <dbReference type="ARBA" id="ARBA00012643"/>
    </source>
</evidence>
<reference evidence="13" key="1">
    <citation type="submission" date="2023-06" db="EMBL/GenBank/DDBJ databases">
        <title>Male Hemibagrus guttatus genome.</title>
        <authorList>
            <person name="Bian C."/>
        </authorList>
    </citation>
    <scope>NUCLEOTIDE SEQUENCE</scope>
    <source>
        <strain evidence="13">Male_cb2023</strain>
        <tissue evidence="13">Muscle</tissue>
    </source>
</reference>
<dbReference type="InterPro" id="IPR004843">
    <property type="entry name" value="Calcineurin-like_PHP"/>
</dbReference>
<dbReference type="EC" id="3.1.3.5" evidence="3"/>
<dbReference type="Proteomes" id="UP001274896">
    <property type="component" value="Unassembled WGS sequence"/>
</dbReference>
<keyword evidence="6 9" id="KW-0547">Nucleotide-binding</keyword>
<dbReference type="InterPro" id="IPR006146">
    <property type="entry name" value="5'-Nucleotdase_CS"/>
</dbReference>
<accession>A0AAE0UI15</accession>
<dbReference type="GO" id="GO:0008253">
    <property type="term" value="F:5'-nucleotidase activity"/>
    <property type="evidence" value="ECO:0007669"/>
    <property type="project" value="UniProtKB-EC"/>
</dbReference>
<keyword evidence="14" id="KW-1185">Reference proteome</keyword>
<gene>
    <name evidence="13" type="ORF">QTP70_028284</name>
</gene>
<dbReference type="SUPFAM" id="SSF56300">
    <property type="entry name" value="Metallo-dependent phosphatases"/>
    <property type="match status" value="1"/>
</dbReference>
<evidence type="ECO:0000256" key="6">
    <source>
        <dbReference type="ARBA" id="ARBA00022741"/>
    </source>
</evidence>
<dbReference type="InterPro" id="IPR029052">
    <property type="entry name" value="Metallo-depent_PP-like"/>
</dbReference>
<dbReference type="GO" id="GO:0005886">
    <property type="term" value="C:plasma membrane"/>
    <property type="evidence" value="ECO:0007669"/>
    <property type="project" value="TreeGrafter"/>
</dbReference>
<keyword evidence="4" id="KW-0479">Metal-binding</keyword>
<evidence type="ECO:0000313" key="14">
    <source>
        <dbReference type="Proteomes" id="UP001274896"/>
    </source>
</evidence>
<name>A0AAE0UI15_9TELE</name>
<evidence type="ECO:0000256" key="8">
    <source>
        <dbReference type="ARBA" id="ARBA00029793"/>
    </source>
</evidence>
<dbReference type="PANTHER" id="PTHR11575:SF24">
    <property type="entry name" value="5'-NUCLEOTIDASE"/>
    <property type="match status" value="1"/>
</dbReference>
<dbReference type="EMBL" id="JAUCMX010000030">
    <property type="protein sequence ID" value="KAK3506790.1"/>
    <property type="molecule type" value="Genomic_DNA"/>
</dbReference>
<dbReference type="PRINTS" id="PR01607">
    <property type="entry name" value="APYRASEFAMLY"/>
</dbReference>
<dbReference type="CDD" id="cd07409">
    <property type="entry name" value="MPP_CD73_N"/>
    <property type="match status" value="1"/>
</dbReference>